<reference evidence="4 5" key="1">
    <citation type="submission" date="2020-08" db="EMBL/GenBank/DDBJ databases">
        <title>Genomic Encyclopedia of Type Strains, Phase IV (KMG-V): Genome sequencing to study the core and pangenomes of soil and plant-associated prokaryotes.</title>
        <authorList>
            <person name="Whitman W."/>
        </authorList>
    </citation>
    <scope>NUCLEOTIDE SEQUENCE [LARGE SCALE GENOMIC DNA]</scope>
    <source>
        <strain evidence="2 5">SEMIA 444</strain>
        <strain evidence="1 4">SEMIA 448</strain>
        <strain evidence="3 6">SEMIA 452</strain>
    </source>
</reference>
<dbReference type="Proteomes" id="UP000524535">
    <property type="component" value="Unassembled WGS sequence"/>
</dbReference>
<proteinExistence type="predicted"/>
<dbReference type="EMBL" id="JACIHM010000019">
    <property type="protein sequence ID" value="MBB4449631.1"/>
    <property type="molecule type" value="Genomic_DNA"/>
</dbReference>
<evidence type="ECO:0000313" key="2">
    <source>
        <dbReference type="EMBL" id="MBB4415039.1"/>
    </source>
</evidence>
<evidence type="ECO:0000313" key="4">
    <source>
        <dbReference type="Proteomes" id="UP000520770"/>
    </source>
</evidence>
<accession>A0A7W6TKH1</accession>
<dbReference type="Proteomes" id="UP000576087">
    <property type="component" value="Unassembled WGS sequence"/>
</dbReference>
<dbReference type="EMBL" id="JACIGW010000016">
    <property type="protein sequence ID" value="MBB4351705.1"/>
    <property type="molecule type" value="Genomic_DNA"/>
</dbReference>
<name>A0A7W6TKH1_9HYPH</name>
<gene>
    <name evidence="2" type="ORF">GGE31_005587</name>
    <name evidence="1" type="ORF">GGE33_005488</name>
    <name evidence="3" type="ORF">GGE35_005488</name>
</gene>
<dbReference type="AlphaFoldDB" id="A0A7W6TKH1"/>
<evidence type="ECO:0000313" key="1">
    <source>
        <dbReference type="EMBL" id="MBB4351705.1"/>
    </source>
</evidence>
<dbReference type="EMBL" id="JACIGY010000019">
    <property type="protein sequence ID" value="MBB4415039.1"/>
    <property type="molecule type" value="Genomic_DNA"/>
</dbReference>
<keyword evidence="5" id="KW-1185">Reference proteome</keyword>
<evidence type="ECO:0000313" key="6">
    <source>
        <dbReference type="Proteomes" id="UP000576087"/>
    </source>
</evidence>
<protein>
    <submittedName>
        <fullName evidence="2">Uncharacterized protein</fullName>
    </submittedName>
</protein>
<organism evidence="2 5">
    <name type="scientific">Aliirhizobium cellulosilyticum</name>
    <dbReference type="NCBI Taxonomy" id="393664"/>
    <lineage>
        <taxon>Bacteria</taxon>
        <taxon>Pseudomonadati</taxon>
        <taxon>Pseudomonadota</taxon>
        <taxon>Alphaproteobacteria</taxon>
        <taxon>Hyphomicrobiales</taxon>
        <taxon>Rhizobiaceae</taxon>
        <taxon>Aliirhizobium</taxon>
    </lineage>
</organism>
<sequence>MAGAFTDVALEAVEAGWKPEEVAAALVELADHLMLGMIANRNLTQDLSILRRR</sequence>
<dbReference type="RefSeq" id="WP_183830411.1">
    <property type="nucleotide sequence ID" value="NZ_JACIGW010000016.1"/>
</dbReference>
<evidence type="ECO:0000313" key="3">
    <source>
        <dbReference type="EMBL" id="MBB4449631.1"/>
    </source>
</evidence>
<dbReference type="Proteomes" id="UP000520770">
    <property type="component" value="Unassembled WGS sequence"/>
</dbReference>
<evidence type="ECO:0000313" key="5">
    <source>
        <dbReference type="Proteomes" id="UP000524535"/>
    </source>
</evidence>
<comment type="caution">
    <text evidence="2">The sequence shown here is derived from an EMBL/GenBank/DDBJ whole genome shotgun (WGS) entry which is preliminary data.</text>
</comment>